<dbReference type="GO" id="GO:0005576">
    <property type="term" value="C:extracellular region"/>
    <property type="evidence" value="ECO:0007669"/>
    <property type="project" value="InterPro"/>
</dbReference>
<dbReference type="GeneTree" id="ENSGT00980000200490"/>
<keyword evidence="1" id="KW-0677">Repeat</keyword>
<evidence type="ECO:0000313" key="4">
    <source>
        <dbReference type="Ensembl" id="ENSOKIP00005076161.1"/>
    </source>
</evidence>
<reference evidence="4" key="2">
    <citation type="submission" date="2025-09" db="UniProtKB">
        <authorList>
            <consortium name="Ensembl"/>
        </authorList>
    </citation>
    <scope>IDENTIFICATION</scope>
</reference>
<keyword evidence="2" id="KW-1015">Disulfide bond</keyword>
<evidence type="ECO:0000259" key="3">
    <source>
        <dbReference type="SMART" id="SM00223"/>
    </source>
</evidence>
<dbReference type="GO" id="GO:0006508">
    <property type="term" value="P:proteolysis"/>
    <property type="evidence" value="ECO:0007669"/>
    <property type="project" value="InterPro"/>
</dbReference>
<feature type="domain" description="Apple" evidence="3">
    <location>
        <begin position="223"/>
        <end position="305"/>
    </location>
</feature>
<evidence type="ECO:0000256" key="2">
    <source>
        <dbReference type="ARBA" id="ARBA00023157"/>
    </source>
</evidence>
<dbReference type="PANTHER" id="PTHR33946">
    <property type="match status" value="1"/>
</dbReference>
<reference evidence="4" key="1">
    <citation type="submission" date="2025-08" db="UniProtKB">
        <authorList>
            <consortium name="Ensembl"/>
        </authorList>
    </citation>
    <scope>IDENTIFICATION</scope>
</reference>
<keyword evidence="5" id="KW-1185">Reference proteome</keyword>
<organism evidence="4 5">
    <name type="scientific">Oncorhynchus kisutch</name>
    <name type="common">Coho salmon</name>
    <name type="synonym">Salmo kisutch</name>
    <dbReference type="NCBI Taxonomy" id="8019"/>
    <lineage>
        <taxon>Eukaryota</taxon>
        <taxon>Metazoa</taxon>
        <taxon>Chordata</taxon>
        <taxon>Craniata</taxon>
        <taxon>Vertebrata</taxon>
        <taxon>Euteleostomi</taxon>
        <taxon>Actinopterygii</taxon>
        <taxon>Neopterygii</taxon>
        <taxon>Teleostei</taxon>
        <taxon>Protacanthopterygii</taxon>
        <taxon>Salmoniformes</taxon>
        <taxon>Salmonidae</taxon>
        <taxon>Salmoninae</taxon>
        <taxon>Oncorhynchus</taxon>
    </lineage>
</organism>
<dbReference type="Pfam" id="PF14295">
    <property type="entry name" value="PAN_4"/>
    <property type="match status" value="3"/>
</dbReference>
<sequence length="313" mass="35594">MNHICPYSTAHCSQGFVVDKAFPWNDILMVHERDLHHCQLACTQNPGCSYFSYVVKEYHLFEYLVCTTGNILLLPSCTVSLSDGLCGEIQYVLVTGCVRDLLDEVHFLGNNIANQPFTTENASQCRQECTKNDICQYFTFVDENAGIIVHRYRYTNYIFFYAWANKGSKIIFESCITIVYPFVLSLTKSALLVISFCCLVYLYPVSLSDGLCGEIQYVLVTGCVRDLLDKVHFLGNNIANQPFTTENASQCRQECTKNDTCQYFTFVDENAGIIVHRYTNYNFFMLGKIKAHLQHATSGYSLRNCSGKGEYIQ</sequence>
<dbReference type="AlphaFoldDB" id="A0A8C7IRC6"/>
<dbReference type="PANTHER" id="PTHR33946:SF4">
    <property type="entry name" value="COAGULATION FACTOR XI"/>
    <property type="match status" value="1"/>
</dbReference>
<dbReference type="InterPro" id="IPR000177">
    <property type="entry name" value="Apple"/>
</dbReference>
<evidence type="ECO:0000256" key="1">
    <source>
        <dbReference type="ARBA" id="ARBA00022737"/>
    </source>
</evidence>
<dbReference type="Proteomes" id="UP000694557">
    <property type="component" value="Unassembled WGS sequence"/>
</dbReference>
<dbReference type="SMART" id="SM00223">
    <property type="entry name" value="APPLE"/>
    <property type="match status" value="1"/>
</dbReference>
<proteinExistence type="predicted"/>
<name>A0A8C7IRC6_ONCKI</name>
<protein>
    <recommendedName>
        <fullName evidence="3">Apple domain-containing protein</fullName>
    </recommendedName>
</protein>
<evidence type="ECO:0000313" key="5">
    <source>
        <dbReference type="Proteomes" id="UP000694557"/>
    </source>
</evidence>
<accession>A0A8C7IRC6</accession>
<dbReference type="InterPro" id="IPR003609">
    <property type="entry name" value="Pan_app"/>
</dbReference>
<dbReference type="Gene3D" id="3.50.4.10">
    <property type="entry name" value="Hepatocyte Growth Factor"/>
    <property type="match status" value="3"/>
</dbReference>
<dbReference type="Ensembl" id="ENSOKIT00005081167.1">
    <property type="protein sequence ID" value="ENSOKIP00005076161.1"/>
    <property type="gene ID" value="ENSOKIG00005032913.1"/>
</dbReference>